<reference evidence="1 2" key="2">
    <citation type="journal article" date="2022" name="Mol. Ecol. Resour.">
        <title>The genomes of chicory, endive, great burdock and yacon provide insights into Asteraceae paleo-polyploidization history and plant inulin production.</title>
        <authorList>
            <person name="Fan W."/>
            <person name="Wang S."/>
            <person name="Wang H."/>
            <person name="Wang A."/>
            <person name="Jiang F."/>
            <person name="Liu H."/>
            <person name="Zhao H."/>
            <person name="Xu D."/>
            <person name="Zhang Y."/>
        </authorList>
    </citation>
    <scope>NUCLEOTIDE SEQUENCE [LARGE SCALE GENOMIC DNA]</scope>
    <source>
        <strain evidence="2">cv. Yunnan</strain>
        <tissue evidence="1">Leaves</tissue>
    </source>
</reference>
<accession>A0ACB9HQD5</accession>
<evidence type="ECO:0000313" key="2">
    <source>
        <dbReference type="Proteomes" id="UP001056120"/>
    </source>
</evidence>
<gene>
    <name evidence="1" type="ORF">L1987_39742</name>
</gene>
<protein>
    <submittedName>
        <fullName evidence="1">Uncharacterized protein</fullName>
    </submittedName>
</protein>
<name>A0ACB9HQD5_9ASTR</name>
<proteinExistence type="predicted"/>
<sequence>MENMDVERGDKVDSIIEKVRGSYAGMDSFSDSELIEMMVMDACFILEFIHEIPKDSELRLQDQHIPYDLDISSGFPNSTIHSVVELDRAGVYFKPNQDAGAGWPMAMDVQKSASCSSIFWFSFKHTLTMPILLVDDFTELVLGNPIAYEQSYVVYPYVTSYARAMDMLVENGEDIAKLVTSKVMVNHIGSNEEAAKMINGICKEVAPEHFCYSEEWEKVDIHFNSYWPSKIVNLKRTYFTSPWSIIALFAGIVLFCVGLVQTSFTVKST</sequence>
<reference evidence="2" key="1">
    <citation type="journal article" date="2022" name="Mol. Ecol. Resour.">
        <title>The genomes of chicory, endive, great burdock and yacon provide insights into Asteraceae palaeo-polyploidization history and plant inulin production.</title>
        <authorList>
            <person name="Fan W."/>
            <person name="Wang S."/>
            <person name="Wang H."/>
            <person name="Wang A."/>
            <person name="Jiang F."/>
            <person name="Liu H."/>
            <person name="Zhao H."/>
            <person name="Xu D."/>
            <person name="Zhang Y."/>
        </authorList>
    </citation>
    <scope>NUCLEOTIDE SEQUENCE [LARGE SCALE GENOMIC DNA]</scope>
    <source>
        <strain evidence="2">cv. Yunnan</strain>
    </source>
</reference>
<organism evidence="1 2">
    <name type="scientific">Smallanthus sonchifolius</name>
    <dbReference type="NCBI Taxonomy" id="185202"/>
    <lineage>
        <taxon>Eukaryota</taxon>
        <taxon>Viridiplantae</taxon>
        <taxon>Streptophyta</taxon>
        <taxon>Embryophyta</taxon>
        <taxon>Tracheophyta</taxon>
        <taxon>Spermatophyta</taxon>
        <taxon>Magnoliopsida</taxon>
        <taxon>eudicotyledons</taxon>
        <taxon>Gunneridae</taxon>
        <taxon>Pentapetalae</taxon>
        <taxon>asterids</taxon>
        <taxon>campanulids</taxon>
        <taxon>Asterales</taxon>
        <taxon>Asteraceae</taxon>
        <taxon>Asteroideae</taxon>
        <taxon>Heliantheae alliance</taxon>
        <taxon>Millerieae</taxon>
        <taxon>Smallanthus</taxon>
    </lineage>
</organism>
<dbReference type="Proteomes" id="UP001056120">
    <property type="component" value="Linkage Group LG12"/>
</dbReference>
<keyword evidence="2" id="KW-1185">Reference proteome</keyword>
<evidence type="ECO:0000313" key="1">
    <source>
        <dbReference type="EMBL" id="KAI3797052.1"/>
    </source>
</evidence>
<dbReference type="EMBL" id="CM042029">
    <property type="protein sequence ID" value="KAI3797052.1"/>
    <property type="molecule type" value="Genomic_DNA"/>
</dbReference>
<comment type="caution">
    <text evidence="1">The sequence shown here is derived from an EMBL/GenBank/DDBJ whole genome shotgun (WGS) entry which is preliminary data.</text>
</comment>